<organism evidence="1">
    <name type="scientific">Kwoniella bestiolae CBS 10118</name>
    <dbReference type="NCBI Taxonomy" id="1296100"/>
    <lineage>
        <taxon>Eukaryota</taxon>
        <taxon>Fungi</taxon>
        <taxon>Dikarya</taxon>
        <taxon>Basidiomycota</taxon>
        <taxon>Agaricomycotina</taxon>
        <taxon>Tremellomycetes</taxon>
        <taxon>Tremellales</taxon>
        <taxon>Cryptococcaceae</taxon>
        <taxon>Kwoniella</taxon>
    </lineage>
</organism>
<reference evidence="2" key="2">
    <citation type="submission" date="2013-07" db="EMBL/GenBank/DDBJ databases">
        <authorList>
            <consortium name="The Broad Institute Genome Sequencing Platform"/>
            <person name="Cuomo C."/>
            <person name="Litvintseva A."/>
            <person name="Chen Y."/>
            <person name="Heitman J."/>
            <person name="Sun S."/>
            <person name="Springer D."/>
            <person name="Dromer F."/>
            <person name="Young S.K."/>
            <person name="Zeng Q."/>
            <person name="Gargeya S."/>
            <person name="Fitzgerald M."/>
            <person name="Abouelleil A."/>
            <person name="Alvarado L."/>
            <person name="Berlin A.M."/>
            <person name="Chapman S.B."/>
            <person name="Dewar J."/>
            <person name="Goldberg J."/>
            <person name="Griggs A."/>
            <person name="Gujja S."/>
            <person name="Hansen M."/>
            <person name="Howarth C."/>
            <person name="Imamovic A."/>
            <person name="Larimer J."/>
            <person name="McCowan C."/>
            <person name="Murphy C."/>
            <person name="Pearson M."/>
            <person name="Priest M."/>
            <person name="Roberts A."/>
            <person name="Saif S."/>
            <person name="Shea T."/>
            <person name="Sykes S."/>
            <person name="Wortman J."/>
            <person name="Nusbaum C."/>
            <person name="Birren B."/>
        </authorList>
    </citation>
    <scope>NUCLEOTIDE SEQUENCE</scope>
    <source>
        <strain evidence="2">CBS 10118</strain>
    </source>
</reference>
<protein>
    <submittedName>
        <fullName evidence="1">Uncharacterized protein</fullName>
    </submittedName>
</protein>
<dbReference type="Proteomes" id="UP000092730">
    <property type="component" value="Chromosome 4"/>
</dbReference>
<dbReference type="KEGG" id="kbi:30209195"/>
<dbReference type="EMBL" id="CP144544">
    <property type="protein sequence ID" value="WVW83656.1"/>
    <property type="molecule type" value="Genomic_DNA"/>
</dbReference>
<dbReference type="OrthoDB" id="10634288at2759"/>
<dbReference type="AlphaFoldDB" id="A0A1B9G1T4"/>
<reference evidence="2" key="4">
    <citation type="submission" date="2024-02" db="EMBL/GenBank/DDBJ databases">
        <title>Comparative genomics of Cryptococcus and Kwoniella reveals pathogenesis evolution and contrasting modes of karyotype evolution via chromosome fusion or intercentromeric recombination.</title>
        <authorList>
            <person name="Coelho M.A."/>
            <person name="David-Palma M."/>
            <person name="Shea T."/>
            <person name="Bowers K."/>
            <person name="McGinley-Smith S."/>
            <person name="Mohammad A.W."/>
            <person name="Gnirke A."/>
            <person name="Yurkov A.M."/>
            <person name="Nowrousian M."/>
            <person name="Sun S."/>
            <person name="Cuomo C.A."/>
            <person name="Heitman J."/>
        </authorList>
    </citation>
    <scope>NUCLEOTIDE SEQUENCE</scope>
    <source>
        <strain evidence="2">CBS 10118</strain>
    </source>
</reference>
<dbReference type="VEuPathDB" id="FungiDB:I302_04796"/>
<dbReference type="RefSeq" id="XP_019046056.1">
    <property type="nucleotide sequence ID" value="XM_019191426.1"/>
</dbReference>
<evidence type="ECO:0000313" key="1">
    <source>
        <dbReference type="EMBL" id="OCF24986.1"/>
    </source>
</evidence>
<dbReference type="EMBL" id="KI894021">
    <property type="protein sequence ID" value="OCF24986.1"/>
    <property type="molecule type" value="Genomic_DNA"/>
</dbReference>
<proteinExistence type="predicted"/>
<name>A0A1B9G1T4_9TREE</name>
<reference evidence="1" key="3">
    <citation type="submission" date="2014-01" db="EMBL/GenBank/DDBJ databases">
        <title>Evolution of pathogenesis and genome organization in the Tremellales.</title>
        <authorList>
            <person name="Cuomo C."/>
            <person name="Litvintseva A."/>
            <person name="Heitman J."/>
            <person name="Chen Y."/>
            <person name="Sun S."/>
            <person name="Springer D."/>
            <person name="Dromer F."/>
            <person name="Young S."/>
            <person name="Zeng Q."/>
            <person name="Chapman S."/>
            <person name="Gujja S."/>
            <person name="Saif S."/>
            <person name="Birren B."/>
        </authorList>
    </citation>
    <scope>NUCLEOTIDE SEQUENCE</scope>
    <source>
        <strain evidence="1">CBS 10118</strain>
    </source>
</reference>
<gene>
    <name evidence="1" type="ORF">I302_04796</name>
    <name evidence="2" type="ORF">I302_105677</name>
</gene>
<keyword evidence="3" id="KW-1185">Reference proteome</keyword>
<sequence length="228" mass="25872">MPSQIQNPHYEADSLEDLYKRCTDTAFECVELLTRSTKDPEDCHVSAQAARVSKTYDALRRSLFEAKASLNSADGSHVESTSDTKPPRSAIHGGLTELEQRLICADKDLKYCKIQKWDQEFNRALKSCVQCTRKATESLKGLEASLTGDRADSQFDLSHMVLTIDNAESSYRDLEFFLRGVGESLLNPNCPEKIKGLTRGGWEEWLSLKDDVSRIREYWSVSDRMLHE</sequence>
<dbReference type="GeneID" id="30209195"/>
<accession>A0A1B9G1T4</accession>
<evidence type="ECO:0000313" key="3">
    <source>
        <dbReference type="Proteomes" id="UP000092730"/>
    </source>
</evidence>
<reference evidence="1" key="1">
    <citation type="submission" date="2013-07" db="EMBL/GenBank/DDBJ databases">
        <title>The Genome Sequence of Cryptococcus bestiolae CBS10118.</title>
        <authorList>
            <consortium name="The Broad Institute Genome Sequencing Platform"/>
            <person name="Cuomo C."/>
            <person name="Litvintseva A."/>
            <person name="Chen Y."/>
            <person name="Heitman J."/>
            <person name="Sun S."/>
            <person name="Springer D."/>
            <person name="Dromer F."/>
            <person name="Young S.K."/>
            <person name="Zeng Q."/>
            <person name="Gargeya S."/>
            <person name="Fitzgerald M."/>
            <person name="Abouelleil A."/>
            <person name="Alvarado L."/>
            <person name="Berlin A.M."/>
            <person name="Chapman S.B."/>
            <person name="Dewar J."/>
            <person name="Goldberg J."/>
            <person name="Griggs A."/>
            <person name="Gujja S."/>
            <person name="Hansen M."/>
            <person name="Howarth C."/>
            <person name="Imamovic A."/>
            <person name="Larimer J."/>
            <person name="McCowan C."/>
            <person name="Murphy C."/>
            <person name="Pearson M."/>
            <person name="Priest M."/>
            <person name="Roberts A."/>
            <person name="Saif S."/>
            <person name="Shea T."/>
            <person name="Sykes S."/>
            <person name="Wortman J."/>
            <person name="Nusbaum C."/>
            <person name="Birren B."/>
        </authorList>
    </citation>
    <scope>NUCLEOTIDE SEQUENCE [LARGE SCALE GENOMIC DNA]</scope>
    <source>
        <strain evidence="1">CBS 10118</strain>
    </source>
</reference>
<evidence type="ECO:0000313" key="2">
    <source>
        <dbReference type="EMBL" id="WVW83656.1"/>
    </source>
</evidence>